<evidence type="ECO:0000256" key="1">
    <source>
        <dbReference type="ARBA" id="ARBA00006754"/>
    </source>
</evidence>
<proteinExistence type="inferred from homology"/>
<evidence type="ECO:0000313" key="5">
    <source>
        <dbReference type="Proteomes" id="UP000295172"/>
    </source>
</evidence>
<protein>
    <recommendedName>
        <fullName evidence="6">PucR family transcriptional regulator</fullName>
    </recommendedName>
</protein>
<evidence type="ECO:0000313" key="4">
    <source>
        <dbReference type="EMBL" id="TDD17146.1"/>
    </source>
</evidence>
<dbReference type="Pfam" id="PF17853">
    <property type="entry name" value="GGDEF_2"/>
    <property type="match status" value="1"/>
</dbReference>
<evidence type="ECO:0008006" key="6">
    <source>
        <dbReference type="Google" id="ProtNLM"/>
    </source>
</evidence>
<dbReference type="OrthoDB" id="4534407at2"/>
<dbReference type="PANTHER" id="PTHR33744:SF17">
    <property type="entry name" value="CONSERVED PROTEIN"/>
    <property type="match status" value="1"/>
</dbReference>
<gene>
    <name evidence="4" type="ORF">E1218_28480</name>
</gene>
<feature type="domain" description="CdaR GGDEF-like" evidence="3">
    <location>
        <begin position="156"/>
        <end position="265"/>
    </location>
</feature>
<comment type="similarity">
    <text evidence="1">Belongs to the CdaR family.</text>
</comment>
<dbReference type="Gene3D" id="1.10.10.2840">
    <property type="entry name" value="PucR C-terminal helix-turn-helix domain"/>
    <property type="match status" value="1"/>
</dbReference>
<dbReference type="PANTHER" id="PTHR33744">
    <property type="entry name" value="CARBOHYDRATE DIACID REGULATOR"/>
    <property type="match status" value="1"/>
</dbReference>
<keyword evidence="5" id="KW-1185">Reference proteome</keyword>
<evidence type="ECO:0000259" key="3">
    <source>
        <dbReference type="Pfam" id="PF17853"/>
    </source>
</evidence>
<dbReference type="InterPro" id="IPR025736">
    <property type="entry name" value="PucR_C-HTH_dom"/>
</dbReference>
<dbReference type="Pfam" id="PF13556">
    <property type="entry name" value="HTH_30"/>
    <property type="match status" value="1"/>
</dbReference>
<accession>A0A4V2YDY0</accession>
<dbReference type="InterPro" id="IPR051448">
    <property type="entry name" value="CdaR-like_regulators"/>
</dbReference>
<organism evidence="4 5">
    <name type="scientific">Kribbella turkmenica</name>
    <dbReference type="NCBI Taxonomy" id="2530375"/>
    <lineage>
        <taxon>Bacteria</taxon>
        <taxon>Bacillati</taxon>
        <taxon>Actinomycetota</taxon>
        <taxon>Actinomycetes</taxon>
        <taxon>Propionibacteriales</taxon>
        <taxon>Kribbellaceae</taxon>
        <taxon>Kribbella</taxon>
    </lineage>
</organism>
<dbReference type="AlphaFoldDB" id="A0A4V2YDY0"/>
<comment type="caution">
    <text evidence="4">The sequence shown here is derived from an EMBL/GenBank/DDBJ whole genome shotgun (WGS) entry which is preliminary data.</text>
</comment>
<dbReference type="InterPro" id="IPR042070">
    <property type="entry name" value="PucR_C-HTH_sf"/>
</dbReference>
<dbReference type="InterPro" id="IPR041522">
    <property type="entry name" value="CdaR_GGDEF"/>
</dbReference>
<feature type="domain" description="PucR C-terminal helix-turn-helix" evidence="2">
    <location>
        <begin position="315"/>
        <end position="372"/>
    </location>
</feature>
<dbReference type="EMBL" id="SMKR01000160">
    <property type="protein sequence ID" value="TDD17146.1"/>
    <property type="molecule type" value="Genomic_DNA"/>
</dbReference>
<sequence>MTDGELDALVESMASLLGAPCVLEDRDFALLAHAAQLEVDEVRQSSILQRRATPAVQKWFQGHGIRSAQEPVRTPSDHALGIASRLCIPARHLNRIYGYFWVIDPDQSIPSTLFPDAMRIADAAGLLLSQNGRHRLRTEVLVRELLTGDETAVRWAVRELAQLTHLEQGDPVRCVAIAGPSDLLDQAGRRLRNGVLWVRRGPQHALAVVAIDQLGTERNREAVIGLLTRLREEQKRTLQCGLGPSVDGLGDLSSSWSGAQVALRVAQLNPNNSAVTAWDDLGVLRLLEILSPQDLQRTIFDGPIGRFVVEGDPVLTQTARIYLDAAGAHGTAAAALNIHRQTLYQRLNRVEELAKLDLTSGVDRLRLHLALTLRDFVQ</sequence>
<dbReference type="Proteomes" id="UP000295172">
    <property type="component" value="Unassembled WGS sequence"/>
</dbReference>
<evidence type="ECO:0000259" key="2">
    <source>
        <dbReference type="Pfam" id="PF13556"/>
    </source>
</evidence>
<name>A0A4V2YDY0_9ACTN</name>
<reference evidence="4 5" key="1">
    <citation type="submission" date="2019-02" db="EMBL/GenBank/DDBJ databases">
        <title>Draft genome sequences of novel Actinobacteria.</title>
        <authorList>
            <person name="Sahin N."/>
            <person name="Ay H."/>
            <person name="Saygin H."/>
        </authorList>
    </citation>
    <scope>NUCLEOTIDE SEQUENCE [LARGE SCALE GENOMIC DNA]</scope>
    <source>
        <strain evidence="4 5">16K104</strain>
    </source>
</reference>
<dbReference type="RefSeq" id="WP_132325743.1">
    <property type="nucleotide sequence ID" value="NZ_SMKR01000160.1"/>
</dbReference>